<sequence length="54" mass="5939">MAPDRQMSCKDHPCLSIGNDEAPKGPNANKQAIRQGRARPSMAIDRQAIDKDHP</sequence>
<organism evidence="2 3">
    <name type="scientific">Corchorus olitorius</name>
    <dbReference type="NCBI Taxonomy" id="93759"/>
    <lineage>
        <taxon>Eukaryota</taxon>
        <taxon>Viridiplantae</taxon>
        <taxon>Streptophyta</taxon>
        <taxon>Embryophyta</taxon>
        <taxon>Tracheophyta</taxon>
        <taxon>Spermatophyta</taxon>
        <taxon>Magnoliopsida</taxon>
        <taxon>eudicotyledons</taxon>
        <taxon>Gunneridae</taxon>
        <taxon>Pentapetalae</taxon>
        <taxon>rosids</taxon>
        <taxon>malvids</taxon>
        <taxon>Malvales</taxon>
        <taxon>Malvaceae</taxon>
        <taxon>Grewioideae</taxon>
        <taxon>Apeibeae</taxon>
        <taxon>Corchorus</taxon>
    </lineage>
</organism>
<gene>
    <name evidence="2" type="ORF">COLO4_05322</name>
</gene>
<dbReference type="Proteomes" id="UP000187203">
    <property type="component" value="Unassembled WGS sequence"/>
</dbReference>
<comment type="caution">
    <text evidence="2">The sequence shown here is derived from an EMBL/GenBank/DDBJ whole genome shotgun (WGS) entry which is preliminary data.</text>
</comment>
<dbReference type="AlphaFoldDB" id="A0A1R3KRA7"/>
<evidence type="ECO:0000313" key="2">
    <source>
        <dbReference type="EMBL" id="OMP09597.1"/>
    </source>
</evidence>
<name>A0A1R3KRA7_9ROSI</name>
<keyword evidence="3" id="KW-1185">Reference proteome</keyword>
<reference evidence="3" key="1">
    <citation type="submission" date="2013-09" db="EMBL/GenBank/DDBJ databases">
        <title>Corchorus olitorius genome sequencing.</title>
        <authorList>
            <person name="Alam M."/>
            <person name="Haque M.S."/>
            <person name="Islam M.S."/>
            <person name="Emdad E.M."/>
            <person name="Islam M.M."/>
            <person name="Ahmed B."/>
            <person name="Halim A."/>
            <person name="Hossen Q.M.M."/>
            <person name="Hossain M.Z."/>
            <person name="Ahmed R."/>
            <person name="Khan M.M."/>
            <person name="Islam R."/>
            <person name="Rashid M.M."/>
            <person name="Khan S.A."/>
            <person name="Rahman M.S."/>
            <person name="Alam M."/>
            <person name="Yahiya A.S."/>
            <person name="Khan M.S."/>
            <person name="Azam M.S."/>
            <person name="Haque T."/>
            <person name="Lashkar M.Z.H."/>
            <person name="Akhand A.I."/>
            <person name="Morshed G."/>
            <person name="Roy S."/>
            <person name="Uddin K.S."/>
            <person name="Rabeya T."/>
            <person name="Hossain A.S."/>
            <person name="Chowdhury A."/>
            <person name="Snigdha A.R."/>
            <person name="Mortoza M.S."/>
            <person name="Matin S.A."/>
            <person name="Hoque S.M.E."/>
            <person name="Islam M.K."/>
            <person name="Roy D.K."/>
            <person name="Haider R."/>
            <person name="Moosa M.M."/>
            <person name="Elias S.M."/>
            <person name="Hasan A.M."/>
            <person name="Jahan S."/>
            <person name="Shafiuddin M."/>
            <person name="Mahmood N."/>
            <person name="Shommy N.S."/>
        </authorList>
    </citation>
    <scope>NUCLEOTIDE SEQUENCE [LARGE SCALE GENOMIC DNA]</scope>
    <source>
        <strain evidence="3">cv. O-4</strain>
    </source>
</reference>
<accession>A0A1R3KRA7</accession>
<evidence type="ECO:0000256" key="1">
    <source>
        <dbReference type="SAM" id="MobiDB-lite"/>
    </source>
</evidence>
<proteinExistence type="predicted"/>
<dbReference type="EMBL" id="AWUE01012301">
    <property type="protein sequence ID" value="OMP09597.1"/>
    <property type="molecule type" value="Genomic_DNA"/>
</dbReference>
<protein>
    <submittedName>
        <fullName evidence="2">Uncharacterized protein</fullName>
    </submittedName>
</protein>
<evidence type="ECO:0000313" key="3">
    <source>
        <dbReference type="Proteomes" id="UP000187203"/>
    </source>
</evidence>
<feature type="region of interest" description="Disordered" evidence="1">
    <location>
        <begin position="1"/>
        <end position="54"/>
    </location>
</feature>